<dbReference type="STRING" id="1121457.SAMN02745161_2405"/>
<protein>
    <submittedName>
        <fullName evidence="3">Putative serine esterase</fullName>
    </submittedName>
</protein>
<feature type="transmembrane region" description="Helical" evidence="1">
    <location>
        <begin position="47"/>
        <end position="69"/>
    </location>
</feature>
<dbReference type="AlphaFoldDB" id="A0A1N6I4C1"/>
<dbReference type="Proteomes" id="UP000184694">
    <property type="component" value="Unassembled WGS sequence"/>
</dbReference>
<proteinExistence type="predicted"/>
<name>A0A1N6I4C1_9BACT</name>
<evidence type="ECO:0000313" key="3">
    <source>
        <dbReference type="EMBL" id="SIO26880.1"/>
    </source>
</evidence>
<keyword evidence="1" id="KW-0812">Transmembrane</keyword>
<reference evidence="4" key="1">
    <citation type="submission" date="2016-11" db="EMBL/GenBank/DDBJ databases">
        <authorList>
            <person name="Varghese N."/>
            <person name="Submissions S."/>
        </authorList>
    </citation>
    <scope>NUCLEOTIDE SEQUENCE [LARGE SCALE GENOMIC DNA]</scope>
    <source>
        <strain evidence="4">DSM 17456</strain>
    </source>
</reference>
<organism evidence="3 4">
    <name type="scientific">Halodesulfovibrio marinisediminis DSM 17456</name>
    <dbReference type="NCBI Taxonomy" id="1121457"/>
    <lineage>
        <taxon>Bacteria</taxon>
        <taxon>Pseudomonadati</taxon>
        <taxon>Thermodesulfobacteriota</taxon>
        <taxon>Desulfovibrionia</taxon>
        <taxon>Desulfovibrionales</taxon>
        <taxon>Desulfovibrionaceae</taxon>
        <taxon>Halodesulfovibrio</taxon>
    </lineage>
</organism>
<dbReference type="InterPro" id="IPR007751">
    <property type="entry name" value="DUF676_lipase-like"/>
</dbReference>
<dbReference type="SUPFAM" id="SSF53474">
    <property type="entry name" value="alpha/beta-Hydrolases"/>
    <property type="match status" value="1"/>
</dbReference>
<gene>
    <name evidence="3" type="ORF">SAMN02745161_2405</name>
</gene>
<dbReference type="PANTHER" id="PTHR37946:SF1">
    <property type="entry name" value="SLL1969 PROTEIN"/>
    <property type="match status" value="1"/>
</dbReference>
<feature type="transmembrane region" description="Helical" evidence="1">
    <location>
        <begin position="6"/>
        <end position="26"/>
    </location>
</feature>
<evidence type="ECO:0000259" key="2">
    <source>
        <dbReference type="Pfam" id="PF05057"/>
    </source>
</evidence>
<dbReference type="Gene3D" id="3.40.50.1820">
    <property type="entry name" value="alpha/beta hydrolase"/>
    <property type="match status" value="1"/>
</dbReference>
<dbReference type="OrthoDB" id="275181at2"/>
<dbReference type="EMBL" id="FSRG01000006">
    <property type="protein sequence ID" value="SIO26880.1"/>
    <property type="molecule type" value="Genomic_DNA"/>
</dbReference>
<keyword evidence="4" id="KW-1185">Reference proteome</keyword>
<keyword evidence="1" id="KW-0472">Membrane</keyword>
<feature type="domain" description="DUF676" evidence="2">
    <location>
        <begin position="90"/>
        <end position="194"/>
    </location>
</feature>
<accession>A0A1N6I4C1</accession>
<dbReference type="Pfam" id="PF05057">
    <property type="entry name" value="DUF676"/>
    <property type="match status" value="1"/>
</dbReference>
<evidence type="ECO:0000313" key="4">
    <source>
        <dbReference type="Proteomes" id="UP000184694"/>
    </source>
</evidence>
<dbReference type="RefSeq" id="WP_074217181.1">
    <property type="nucleotide sequence ID" value="NZ_FSRG01000006.1"/>
</dbReference>
<evidence type="ECO:0000256" key="1">
    <source>
        <dbReference type="SAM" id="Phobius"/>
    </source>
</evidence>
<dbReference type="PANTHER" id="PTHR37946">
    <property type="entry name" value="SLL1969 PROTEIN"/>
    <property type="match status" value="1"/>
</dbReference>
<sequence>MTLLSVFLLVVVLICIFIALTSYFLYWYEHEPRLDSLFSSRKEALHAVWLGFLTALKALFFTVSIFLYGTVSQCCWRKRPKQPTSADSPIIMIHGLFHNSSAWVLYRHWFKMIGLTNCAAFYYSSGDNFDEVSRKLNAYMEEFFQKYPEASPILIGHSLGGLLIRNWLANSHHANKVAGVITLGTPMLGSKLATFSVRPLGQQLKFKSKLIQQIEKSEQERGAINLPCFAMYSPVDNMVLPQESVSTPPEGWNVIRTKPVSHIAMLSDKSIALQVGETAKQLFAK</sequence>
<keyword evidence="1" id="KW-1133">Transmembrane helix</keyword>
<dbReference type="InterPro" id="IPR029058">
    <property type="entry name" value="AB_hydrolase_fold"/>
</dbReference>